<evidence type="ECO:0000256" key="5">
    <source>
        <dbReference type="PIRNR" id="PIRNR006250"/>
    </source>
</evidence>
<evidence type="ECO:0000259" key="7">
    <source>
        <dbReference type="Pfam" id="PF02749"/>
    </source>
</evidence>
<dbReference type="EMBL" id="AP027370">
    <property type="protein sequence ID" value="BDY12370.1"/>
    <property type="molecule type" value="Genomic_DNA"/>
</dbReference>
<dbReference type="InterPro" id="IPR002638">
    <property type="entry name" value="Quinolinate_PRibosylTrfase_C"/>
</dbReference>
<evidence type="ECO:0000313" key="9">
    <source>
        <dbReference type="Proteomes" id="UP001321445"/>
    </source>
</evidence>
<keyword evidence="3 5" id="KW-0328">Glycosyltransferase</keyword>
<evidence type="ECO:0000313" key="8">
    <source>
        <dbReference type="EMBL" id="BDY12370.1"/>
    </source>
</evidence>
<dbReference type="InterPro" id="IPR027277">
    <property type="entry name" value="NadC/ModD"/>
</dbReference>
<keyword evidence="4 5" id="KW-0808">Transferase</keyword>
<dbReference type="InterPro" id="IPR006242">
    <property type="entry name" value="ModD"/>
</dbReference>
<name>A0ABN6WTA6_9BACT</name>
<protein>
    <recommendedName>
        <fullName evidence="2">Putative pyrophosphorylase ModD</fullName>
    </recommendedName>
</protein>
<dbReference type="Gene3D" id="3.20.20.70">
    <property type="entry name" value="Aldolase class I"/>
    <property type="match status" value="1"/>
</dbReference>
<dbReference type="Pfam" id="PF01729">
    <property type="entry name" value="QRPTase_C"/>
    <property type="match status" value="1"/>
</dbReference>
<organism evidence="8 9">
    <name type="scientific">Hydrogenimonas cancrithermarum</name>
    <dbReference type="NCBI Taxonomy" id="2993563"/>
    <lineage>
        <taxon>Bacteria</taxon>
        <taxon>Pseudomonadati</taxon>
        <taxon>Campylobacterota</taxon>
        <taxon>Epsilonproteobacteria</taxon>
        <taxon>Campylobacterales</taxon>
        <taxon>Hydrogenimonadaceae</taxon>
        <taxon>Hydrogenimonas</taxon>
    </lineage>
</organism>
<evidence type="ECO:0000256" key="4">
    <source>
        <dbReference type="ARBA" id="ARBA00022679"/>
    </source>
</evidence>
<accession>A0ABN6WTA6</accession>
<comment type="similarity">
    <text evidence="1 5">Belongs to the NadC/ModD family.</text>
</comment>
<evidence type="ECO:0000256" key="1">
    <source>
        <dbReference type="ARBA" id="ARBA00009400"/>
    </source>
</evidence>
<dbReference type="NCBIfam" id="TIGR01334">
    <property type="entry name" value="modD"/>
    <property type="match status" value="1"/>
</dbReference>
<dbReference type="PANTHER" id="PTHR32179">
    <property type="entry name" value="NICOTINATE-NUCLEOTIDE PYROPHOSPHORYLASE [CARBOXYLATING]"/>
    <property type="match status" value="1"/>
</dbReference>
<sequence length="277" mass="30867">MFFKESEIEFFIEEDLPYFDLTTDALGISKEEGRIDFIAREKSIVSCSEEAARILEKLGASVIDTIPSGSEADPNSVILRAEGSAESLHKAWKVCQNLLEYAGGIATYTRNMHALAWPIPIFVTRKSQPGFKKIAMKSVLNGGGHPHRLGLSETFLLFRNHRAFLEDDKLLDRIEALQKAAMLEKTMAVETDALDDAIQFAERGIRLFQLEKFPPALLAETVKTLKKRYPDIRLLATGGIRLENVEAYAKTGVDGLITTAPYYYAAPADIGVRIEKI</sequence>
<dbReference type="InterPro" id="IPR013785">
    <property type="entry name" value="Aldolase_TIM"/>
</dbReference>
<evidence type="ECO:0000256" key="2">
    <source>
        <dbReference type="ARBA" id="ARBA00019205"/>
    </source>
</evidence>
<reference evidence="8 9" key="1">
    <citation type="submission" date="2023-03" db="EMBL/GenBank/DDBJ databases">
        <title>Description of Hydrogenimonas sp. ISO32.</title>
        <authorList>
            <person name="Mino S."/>
            <person name="Fukazawa S."/>
            <person name="Sawabe T."/>
        </authorList>
    </citation>
    <scope>NUCLEOTIDE SEQUENCE [LARGE SCALE GENOMIC DNA]</scope>
    <source>
        <strain evidence="8 9">ISO32</strain>
    </source>
</reference>
<dbReference type="Proteomes" id="UP001321445">
    <property type="component" value="Chromosome"/>
</dbReference>
<dbReference type="CDD" id="cd01573">
    <property type="entry name" value="modD_like"/>
    <property type="match status" value="1"/>
</dbReference>
<dbReference type="SUPFAM" id="SSF51690">
    <property type="entry name" value="Nicotinate/Quinolinate PRTase C-terminal domain-like"/>
    <property type="match status" value="1"/>
</dbReference>
<dbReference type="InterPro" id="IPR022412">
    <property type="entry name" value="Quinolinate_PRibosylTrfase_N"/>
</dbReference>
<feature type="domain" description="Quinolinate phosphoribosyl transferase C-terminal" evidence="6">
    <location>
        <begin position="105"/>
        <end position="272"/>
    </location>
</feature>
<gene>
    <name evidence="8" type="primary">modD</name>
    <name evidence="8" type="ORF">HCR_06820</name>
</gene>
<dbReference type="Pfam" id="PF02749">
    <property type="entry name" value="QRPTase_N"/>
    <property type="match status" value="1"/>
</dbReference>
<dbReference type="InterPro" id="IPR037128">
    <property type="entry name" value="Quinolinate_PRibosylTase_N_sf"/>
</dbReference>
<evidence type="ECO:0000256" key="3">
    <source>
        <dbReference type="ARBA" id="ARBA00022676"/>
    </source>
</evidence>
<feature type="domain" description="Quinolinate phosphoribosyl transferase N-terminal" evidence="7">
    <location>
        <begin position="20"/>
        <end position="102"/>
    </location>
</feature>
<dbReference type="SUPFAM" id="SSF54675">
    <property type="entry name" value="Nicotinate/Quinolinate PRTase N-terminal domain-like"/>
    <property type="match status" value="1"/>
</dbReference>
<dbReference type="PIRSF" id="PIRSF006250">
    <property type="entry name" value="NadC_ModD"/>
    <property type="match status" value="1"/>
</dbReference>
<dbReference type="PANTHER" id="PTHR32179:SF4">
    <property type="entry name" value="PYROPHOSPHORYLASE MODD-RELATED"/>
    <property type="match status" value="1"/>
</dbReference>
<dbReference type="RefSeq" id="WP_286337999.1">
    <property type="nucleotide sequence ID" value="NZ_AP027370.1"/>
</dbReference>
<evidence type="ECO:0000259" key="6">
    <source>
        <dbReference type="Pfam" id="PF01729"/>
    </source>
</evidence>
<proteinExistence type="inferred from homology"/>
<dbReference type="Gene3D" id="3.90.1170.20">
    <property type="entry name" value="Quinolinate phosphoribosyl transferase, N-terminal domain"/>
    <property type="match status" value="1"/>
</dbReference>
<dbReference type="InterPro" id="IPR036068">
    <property type="entry name" value="Nicotinate_pribotase-like_C"/>
</dbReference>
<keyword evidence="9" id="KW-1185">Reference proteome</keyword>